<dbReference type="PANTHER" id="PTHR35526">
    <property type="entry name" value="ANTI-SIGMA-F FACTOR RSBW-RELATED"/>
    <property type="match status" value="1"/>
</dbReference>
<dbReference type="CDD" id="cd16936">
    <property type="entry name" value="HATPase_RsbW-like"/>
    <property type="match status" value="1"/>
</dbReference>
<dbReference type="SUPFAM" id="SSF55874">
    <property type="entry name" value="ATPase domain of HSP90 chaperone/DNA topoisomerase II/histidine kinase"/>
    <property type="match status" value="1"/>
</dbReference>
<dbReference type="GO" id="GO:0004674">
    <property type="term" value="F:protein serine/threonine kinase activity"/>
    <property type="evidence" value="ECO:0007669"/>
    <property type="project" value="UniProtKB-KW"/>
</dbReference>
<evidence type="ECO:0000256" key="2">
    <source>
        <dbReference type="SAM" id="MobiDB-lite"/>
    </source>
</evidence>
<dbReference type="Proteomes" id="UP000275579">
    <property type="component" value="Chromosome"/>
</dbReference>
<dbReference type="Gene3D" id="3.30.565.10">
    <property type="entry name" value="Histidine kinase-like ATPase, C-terminal domain"/>
    <property type="match status" value="1"/>
</dbReference>
<evidence type="ECO:0000313" key="4">
    <source>
        <dbReference type="EMBL" id="AZS70853.1"/>
    </source>
</evidence>
<protein>
    <submittedName>
        <fullName evidence="4">ATP-binding protein</fullName>
    </submittedName>
</protein>
<dbReference type="InterPro" id="IPR003594">
    <property type="entry name" value="HATPase_dom"/>
</dbReference>
<evidence type="ECO:0000313" key="5">
    <source>
        <dbReference type="Proteomes" id="UP000275579"/>
    </source>
</evidence>
<keyword evidence="4" id="KW-0067">ATP-binding</keyword>
<dbReference type="Pfam" id="PF13581">
    <property type="entry name" value="HATPase_c_2"/>
    <property type="match status" value="1"/>
</dbReference>
<name>A0A3Q9K7W9_9ACTN</name>
<keyword evidence="1" id="KW-0418">Kinase</keyword>
<dbReference type="GO" id="GO:0005524">
    <property type="term" value="F:ATP binding"/>
    <property type="evidence" value="ECO:0007669"/>
    <property type="project" value="UniProtKB-KW"/>
</dbReference>
<evidence type="ECO:0000259" key="3">
    <source>
        <dbReference type="Pfam" id="PF13581"/>
    </source>
</evidence>
<reference evidence="4 5" key="1">
    <citation type="submission" date="2018-04" db="EMBL/GenBank/DDBJ databases">
        <title>Complete genome sequences of Streptomyces lydicus strain WYEC and characterization of antagonistic properties of biological control agents.</title>
        <authorList>
            <person name="Mariita R.M."/>
            <person name="Sello J.K."/>
        </authorList>
    </citation>
    <scope>NUCLEOTIDE SEQUENCE [LARGE SCALE GENOMIC DNA]</scope>
    <source>
        <strain evidence="4 5">WYEC 108</strain>
    </source>
</reference>
<accession>A0A3Q9K7W9</accession>
<dbReference type="AlphaFoldDB" id="A0A3Q9K7W9"/>
<evidence type="ECO:0000256" key="1">
    <source>
        <dbReference type="ARBA" id="ARBA00022527"/>
    </source>
</evidence>
<keyword evidence="4" id="KW-0547">Nucleotide-binding</keyword>
<dbReference type="InterPro" id="IPR036890">
    <property type="entry name" value="HATPase_C_sf"/>
</dbReference>
<dbReference type="InterPro" id="IPR050267">
    <property type="entry name" value="Anti-sigma-factor_SerPK"/>
</dbReference>
<dbReference type="EMBL" id="CP029042">
    <property type="protein sequence ID" value="AZS70853.1"/>
    <property type="molecule type" value="Genomic_DNA"/>
</dbReference>
<keyword evidence="1" id="KW-0723">Serine/threonine-protein kinase</keyword>
<proteinExistence type="predicted"/>
<feature type="region of interest" description="Disordered" evidence="2">
    <location>
        <begin position="1"/>
        <end position="20"/>
    </location>
</feature>
<feature type="region of interest" description="Disordered" evidence="2">
    <location>
        <begin position="87"/>
        <end position="106"/>
    </location>
</feature>
<dbReference type="PANTHER" id="PTHR35526:SF3">
    <property type="entry name" value="ANTI-SIGMA-F FACTOR RSBW"/>
    <property type="match status" value="1"/>
</dbReference>
<dbReference type="RefSeq" id="WP_127149985.1">
    <property type="nucleotide sequence ID" value="NZ_CP029042.1"/>
</dbReference>
<gene>
    <name evidence="4" type="ORF">DDE74_07775</name>
</gene>
<keyword evidence="1" id="KW-0808">Transferase</keyword>
<sequence>MTMTASRPTGHPGYSETLLRRPESVATARRLVRTALAAWDMEELADDGALVVSELVTNAVQHARSEVIRLVVSRPGPATVRIGVVDKSKAPPQHRPSGNEDDSGRGLVLVAGLADDWGTDLLPWGKRVWSELHRKDSR</sequence>
<organism evidence="4 5">
    <name type="scientific">Streptomyces lydicus</name>
    <dbReference type="NCBI Taxonomy" id="47763"/>
    <lineage>
        <taxon>Bacteria</taxon>
        <taxon>Bacillati</taxon>
        <taxon>Actinomycetota</taxon>
        <taxon>Actinomycetes</taxon>
        <taxon>Kitasatosporales</taxon>
        <taxon>Streptomycetaceae</taxon>
        <taxon>Streptomyces</taxon>
    </lineage>
</organism>
<feature type="domain" description="Histidine kinase/HSP90-like ATPase" evidence="3">
    <location>
        <begin position="21"/>
        <end position="117"/>
    </location>
</feature>